<dbReference type="InterPro" id="IPR050900">
    <property type="entry name" value="Transposase_IS3/IS150/IS904"/>
</dbReference>
<dbReference type="AlphaFoldDB" id="A0A6J4KQB1"/>
<dbReference type="EMBL" id="CADCTR010001787">
    <property type="protein sequence ID" value="CAA9312366.1"/>
    <property type="molecule type" value="Genomic_DNA"/>
</dbReference>
<reference evidence="3" key="1">
    <citation type="submission" date="2020-02" db="EMBL/GenBank/DDBJ databases">
        <authorList>
            <person name="Meier V. D."/>
        </authorList>
    </citation>
    <scope>NUCLEOTIDE SEQUENCE</scope>
    <source>
        <strain evidence="3">AVDCRST_MAG93</strain>
    </source>
</reference>
<evidence type="ECO:0000313" key="3">
    <source>
        <dbReference type="EMBL" id="CAA9312366.1"/>
    </source>
</evidence>
<accession>A0A6J4KQB1</accession>
<dbReference type="PROSITE" id="PS50994">
    <property type="entry name" value="INTEGRASE"/>
    <property type="match status" value="1"/>
</dbReference>
<dbReference type="InterPro" id="IPR048020">
    <property type="entry name" value="Transpos_IS3"/>
</dbReference>
<dbReference type="PANTHER" id="PTHR46889">
    <property type="entry name" value="TRANSPOSASE INSF FOR INSERTION SEQUENCE IS3B-RELATED"/>
    <property type="match status" value="1"/>
</dbReference>
<proteinExistence type="predicted"/>
<feature type="domain" description="Integrase catalytic" evidence="2">
    <location>
        <begin position="111"/>
        <end position="271"/>
    </location>
</feature>
<dbReference type="GO" id="GO:0015074">
    <property type="term" value="P:DNA integration"/>
    <property type="evidence" value="ECO:0007669"/>
    <property type="project" value="InterPro"/>
</dbReference>
<dbReference type="Pfam" id="PF00665">
    <property type="entry name" value="rve"/>
    <property type="match status" value="1"/>
</dbReference>
<dbReference type="Gene3D" id="3.30.420.10">
    <property type="entry name" value="Ribonuclease H-like superfamily/Ribonuclease H"/>
    <property type="match status" value="1"/>
</dbReference>
<dbReference type="InterPro" id="IPR025948">
    <property type="entry name" value="HTH-like_dom"/>
</dbReference>
<protein>
    <submittedName>
        <fullName evidence="3">Mobile element protein</fullName>
    </submittedName>
</protein>
<gene>
    <name evidence="3" type="ORF">AVDCRST_MAG93-5305</name>
</gene>
<name>A0A6J4KQB1_9CHLR</name>
<evidence type="ECO:0000259" key="2">
    <source>
        <dbReference type="PROSITE" id="PS50994"/>
    </source>
</evidence>
<evidence type="ECO:0000256" key="1">
    <source>
        <dbReference type="ARBA" id="ARBA00002286"/>
    </source>
</evidence>
<dbReference type="NCBIfam" id="NF033516">
    <property type="entry name" value="transpos_IS3"/>
    <property type="match status" value="1"/>
</dbReference>
<dbReference type="InterPro" id="IPR036397">
    <property type="entry name" value="RNaseH_sf"/>
</dbReference>
<dbReference type="Pfam" id="PF13276">
    <property type="entry name" value="HTH_21"/>
    <property type="match status" value="1"/>
</dbReference>
<organism evidence="3">
    <name type="scientific">uncultured Chloroflexia bacterium</name>
    <dbReference type="NCBI Taxonomy" id="1672391"/>
    <lineage>
        <taxon>Bacteria</taxon>
        <taxon>Bacillati</taxon>
        <taxon>Chloroflexota</taxon>
        <taxon>Chloroflexia</taxon>
        <taxon>environmental samples</taxon>
    </lineage>
</organism>
<dbReference type="InterPro" id="IPR001584">
    <property type="entry name" value="Integrase_cat-core"/>
</dbReference>
<dbReference type="SUPFAM" id="SSF53098">
    <property type="entry name" value="Ribonuclease H-like"/>
    <property type="match status" value="1"/>
</dbReference>
<dbReference type="GO" id="GO:0003676">
    <property type="term" value="F:nucleic acid binding"/>
    <property type="evidence" value="ECO:0007669"/>
    <property type="project" value="InterPro"/>
</dbReference>
<comment type="function">
    <text evidence="1">Involved in the transposition of the insertion sequence.</text>
</comment>
<dbReference type="PANTHER" id="PTHR46889:SF7">
    <property type="entry name" value="TRANSPOSASE FOR INSERTION SEQUENCE ELEMENT IS904"/>
    <property type="match status" value="1"/>
</dbReference>
<sequence>MMIADLSSTFPVDVLCTTLDCPRSSYYYQAVPSSDDALVTAIEQIVIRWPRYGYRRVTAQLQREGWTVNSKVVRRLMQEFGLHCRMGHVRLHTTDSTHGFPRFPNLVRDLVAVRPDHIWVADITYIRLGTGFVYLAVILDVFTRAVRGWHLGRSLGHELALSALQMALRSRVPQFHHSDQGVQYAARGYVAVLQERSVQISMADVGQPTQNAYAERFMRTLKEEHVDYAEYRDVSDARAQMGHWLEVEYMQERIHSALAYATPAEFEAAFWGLFPRSTP</sequence>
<dbReference type="InterPro" id="IPR012337">
    <property type="entry name" value="RNaseH-like_sf"/>
</dbReference>